<proteinExistence type="predicted"/>
<feature type="transmembrane region" description="Helical" evidence="7">
    <location>
        <begin position="277"/>
        <end position="303"/>
    </location>
</feature>
<organism evidence="8 9">
    <name type="scientific">Catenaria anguillulae PL171</name>
    <dbReference type="NCBI Taxonomy" id="765915"/>
    <lineage>
        <taxon>Eukaryota</taxon>
        <taxon>Fungi</taxon>
        <taxon>Fungi incertae sedis</taxon>
        <taxon>Blastocladiomycota</taxon>
        <taxon>Blastocladiomycetes</taxon>
        <taxon>Blastocladiales</taxon>
        <taxon>Catenariaceae</taxon>
        <taxon>Catenaria</taxon>
    </lineage>
</organism>
<gene>
    <name evidence="8" type="ORF">BCR44DRAFT_1414974</name>
</gene>
<feature type="compositionally biased region" description="Basic and acidic residues" evidence="6">
    <location>
        <begin position="497"/>
        <end position="509"/>
    </location>
</feature>
<keyword evidence="2" id="KW-0813">Transport</keyword>
<evidence type="ECO:0000256" key="1">
    <source>
        <dbReference type="ARBA" id="ARBA00004141"/>
    </source>
</evidence>
<feature type="region of interest" description="Disordered" evidence="6">
    <location>
        <begin position="489"/>
        <end position="509"/>
    </location>
</feature>
<sequence>MSQLFSKQGLFAVKSMETFRRDADNSGMKRSLTAKDVTLIGVGEIIGAGIFVITGKAAALHAGPAIVLSFIISGIACAFAGLCYSEMAACVPIAGSAYTYAYATTGNLVAWVIGWDLALEYLAGAATVAVGWSAYLKSFLASLGVELGNSWTNAPVAFSDDKGFFVPEDAGILNLPAMLIVAACTLVLCFGVKESAMVNHVFVAIKVSVILLFLFSTFAYIQPANWSPFIPERTEDGKYGFQGVLRASVSVFFAYIGFDAVSTCAQETKKPSRDMPIGIMGSLLFCTVLYIMVSLNLTGITNYTNLNTAAPLADAVKELGMNWLKILVSVGGVAGLSSVILVSLMAQPRIFMAMSADGFLPPAFGKVHPTYGTPMLATILSGVVCVLGAGFLPLDVLGDITSAGTLFAFFLVCISVMVLRFTRPDIERPFKVPGGPILIPVLGAASSMLLIVTTGGHTVLRLVIWCGIGLVIYGLYGYRNSHARLGEDEAKNGSAEHLADKKGDSKESV</sequence>
<feature type="transmembrane region" description="Helical" evidence="7">
    <location>
        <begin position="434"/>
        <end position="452"/>
    </location>
</feature>
<feature type="transmembrane region" description="Helical" evidence="7">
    <location>
        <begin position="172"/>
        <end position="191"/>
    </location>
</feature>
<dbReference type="Proteomes" id="UP000193411">
    <property type="component" value="Unassembled WGS sequence"/>
</dbReference>
<feature type="transmembrane region" description="Helical" evidence="7">
    <location>
        <begin position="203"/>
        <end position="223"/>
    </location>
</feature>
<dbReference type="Pfam" id="PF13520">
    <property type="entry name" value="AA_permease_2"/>
    <property type="match status" value="1"/>
</dbReference>
<reference evidence="8 9" key="1">
    <citation type="submission" date="2016-07" db="EMBL/GenBank/DDBJ databases">
        <title>Pervasive Adenine N6-methylation of Active Genes in Fungi.</title>
        <authorList>
            <consortium name="DOE Joint Genome Institute"/>
            <person name="Mondo S.J."/>
            <person name="Dannebaum R.O."/>
            <person name="Kuo R.C."/>
            <person name="Labutti K."/>
            <person name="Haridas S."/>
            <person name="Kuo A."/>
            <person name="Salamov A."/>
            <person name="Ahrendt S.R."/>
            <person name="Lipzen A."/>
            <person name="Sullivan W."/>
            <person name="Andreopoulos W.B."/>
            <person name="Clum A."/>
            <person name="Lindquist E."/>
            <person name="Daum C."/>
            <person name="Ramamoorthy G.K."/>
            <person name="Gryganskyi A."/>
            <person name="Culley D."/>
            <person name="Magnuson J.K."/>
            <person name="James T.Y."/>
            <person name="O'Malley M.A."/>
            <person name="Stajich J.E."/>
            <person name="Spatafora J.W."/>
            <person name="Visel A."/>
            <person name="Grigoriev I.V."/>
        </authorList>
    </citation>
    <scope>NUCLEOTIDE SEQUENCE [LARGE SCALE GENOMIC DNA]</scope>
    <source>
        <strain evidence="8 9">PL171</strain>
    </source>
</reference>
<evidence type="ECO:0000256" key="3">
    <source>
        <dbReference type="ARBA" id="ARBA00022692"/>
    </source>
</evidence>
<dbReference type="PIRSF" id="PIRSF006060">
    <property type="entry name" value="AA_transporter"/>
    <property type="match status" value="1"/>
</dbReference>
<keyword evidence="9" id="KW-1185">Reference proteome</keyword>
<evidence type="ECO:0000313" key="9">
    <source>
        <dbReference type="Proteomes" id="UP000193411"/>
    </source>
</evidence>
<keyword evidence="5 7" id="KW-0472">Membrane</keyword>
<dbReference type="AlphaFoldDB" id="A0A1Y2HK58"/>
<dbReference type="GO" id="GO:0015171">
    <property type="term" value="F:amino acid transmembrane transporter activity"/>
    <property type="evidence" value="ECO:0007669"/>
    <property type="project" value="TreeGrafter"/>
</dbReference>
<feature type="transmembrane region" description="Helical" evidence="7">
    <location>
        <begin position="458"/>
        <end position="476"/>
    </location>
</feature>
<dbReference type="PANTHER" id="PTHR43243">
    <property type="entry name" value="INNER MEMBRANE TRANSPORTER YGJI-RELATED"/>
    <property type="match status" value="1"/>
</dbReference>
<evidence type="ECO:0000313" key="8">
    <source>
        <dbReference type="EMBL" id="ORZ34988.1"/>
    </source>
</evidence>
<feature type="transmembrane region" description="Helical" evidence="7">
    <location>
        <begin position="243"/>
        <end position="265"/>
    </location>
</feature>
<keyword evidence="4 7" id="KW-1133">Transmembrane helix</keyword>
<dbReference type="Gene3D" id="1.20.1740.10">
    <property type="entry name" value="Amino acid/polyamine transporter I"/>
    <property type="match status" value="1"/>
</dbReference>
<feature type="transmembrane region" description="Helical" evidence="7">
    <location>
        <begin position="375"/>
        <end position="394"/>
    </location>
</feature>
<evidence type="ECO:0000256" key="4">
    <source>
        <dbReference type="ARBA" id="ARBA00022989"/>
    </source>
</evidence>
<dbReference type="OrthoDB" id="5982228at2759"/>
<dbReference type="PANTHER" id="PTHR43243:SF4">
    <property type="entry name" value="CATIONIC AMINO ACID TRANSPORTER 4"/>
    <property type="match status" value="1"/>
</dbReference>
<dbReference type="InterPro" id="IPR002293">
    <property type="entry name" value="AA/rel_permease1"/>
</dbReference>
<evidence type="ECO:0000256" key="7">
    <source>
        <dbReference type="SAM" id="Phobius"/>
    </source>
</evidence>
<feature type="transmembrane region" description="Helical" evidence="7">
    <location>
        <begin position="37"/>
        <end position="59"/>
    </location>
</feature>
<feature type="transmembrane region" description="Helical" evidence="7">
    <location>
        <begin position="400"/>
        <end position="422"/>
    </location>
</feature>
<dbReference type="GO" id="GO:0016020">
    <property type="term" value="C:membrane"/>
    <property type="evidence" value="ECO:0007669"/>
    <property type="project" value="UniProtKB-SubCell"/>
</dbReference>
<comment type="caution">
    <text evidence="8">The sequence shown here is derived from an EMBL/GenBank/DDBJ whole genome shotgun (WGS) entry which is preliminary data.</text>
</comment>
<evidence type="ECO:0000256" key="6">
    <source>
        <dbReference type="SAM" id="MobiDB-lite"/>
    </source>
</evidence>
<dbReference type="EMBL" id="MCFL01000025">
    <property type="protein sequence ID" value="ORZ34988.1"/>
    <property type="molecule type" value="Genomic_DNA"/>
</dbReference>
<name>A0A1Y2HK58_9FUNG</name>
<feature type="transmembrane region" description="Helical" evidence="7">
    <location>
        <begin position="323"/>
        <end position="346"/>
    </location>
</feature>
<comment type="subcellular location">
    <subcellularLocation>
        <location evidence="1">Membrane</location>
        <topology evidence="1">Multi-pass membrane protein</topology>
    </subcellularLocation>
</comment>
<accession>A0A1Y2HK58</accession>
<dbReference type="STRING" id="765915.A0A1Y2HK58"/>
<evidence type="ECO:0000256" key="5">
    <source>
        <dbReference type="ARBA" id="ARBA00023136"/>
    </source>
</evidence>
<feature type="transmembrane region" description="Helical" evidence="7">
    <location>
        <begin position="65"/>
        <end position="85"/>
    </location>
</feature>
<protein>
    <submittedName>
        <fullName evidence="8">Amino acid/polyamine transporter I</fullName>
    </submittedName>
</protein>
<keyword evidence="3 7" id="KW-0812">Transmembrane</keyword>
<evidence type="ECO:0000256" key="2">
    <source>
        <dbReference type="ARBA" id="ARBA00022448"/>
    </source>
</evidence>